<dbReference type="Proteomes" id="UP001164745">
    <property type="component" value="Chromosome"/>
</dbReference>
<dbReference type="RefSeq" id="WP_235374661.1">
    <property type="nucleotide sequence ID" value="NZ_CP113864.1"/>
</dbReference>
<dbReference type="Pfam" id="PF00686">
    <property type="entry name" value="CBM_20"/>
    <property type="match status" value="1"/>
</dbReference>
<sequence length="137" mass="15464">MFETIYNLLSFINRNLNSYIVSDIKPAGVEVTFKVKVPQNTPDDNIHIAGTFAIAGYSDWNPGDNNLKLTKNPDGTYSITMYIPEGTTIEYKYVRGEWSKVEKGPNGEELSNRRVTITKGANNKMLVEDEVAKWADR</sequence>
<reference evidence="2" key="1">
    <citation type="submission" date="2022-12" db="EMBL/GenBank/DDBJ databases">
        <authorList>
            <person name="Bing R.G."/>
            <person name="Willard D.J."/>
            <person name="Manesh M.J.H."/>
            <person name="Laemthong T."/>
            <person name="Crosby J.R."/>
            <person name="Kelly R.M."/>
        </authorList>
    </citation>
    <scope>NUCLEOTIDE SEQUENCE</scope>
    <source>
        <strain evidence="2">DSM 8991</strain>
    </source>
</reference>
<dbReference type="InterPro" id="IPR013783">
    <property type="entry name" value="Ig-like_fold"/>
</dbReference>
<dbReference type="Gene3D" id="2.60.40.10">
    <property type="entry name" value="Immunoglobulins"/>
    <property type="match status" value="1"/>
</dbReference>
<evidence type="ECO:0000313" key="3">
    <source>
        <dbReference type="Proteomes" id="UP001164745"/>
    </source>
</evidence>
<gene>
    <name evidence="2" type="ORF">OTJ99_000455</name>
</gene>
<name>A0ABY7BGK5_9FIRM</name>
<proteinExistence type="predicted"/>
<dbReference type="PROSITE" id="PS51166">
    <property type="entry name" value="CBM20"/>
    <property type="match status" value="1"/>
</dbReference>
<feature type="domain" description="CBM20" evidence="1">
    <location>
        <begin position="23"/>
        <end position="136"/>
    </location>
</feature>
<dbReference type="InterPro" id="IPR013784">
    <property type="entry name" value="Carb-bd-like_fold"/>
</dbReference>
<dbReference type="InterPro" id="IPR002044">
    <property type="entry name" value="CBM20"/>
</dbReference>
<accession>A0ABY7BGK5</accession>
<evidence type="ECO:0000259" key="1">
    <source>
        <dbReference type="PROSITE" id="PS51166"/>
    </source>
</evidence>
<organism evidence="2 3">
    <name type="scientific">Caldicellulosiruptor naganoensis</name>
    <dbReference type="NCBI Taxonomy" id="29324"/>
    <lineage>
        <taxon>Bacteria</taxon>
        <taxon>Bacillati</taxon>
        <taxon>Bacillota</taxon>
        <taxon>Bacillota incertae sedis</taxon>
        <taxon>Caldicellulosiruptorales</taxon>
        <taxon>Caldicellulosiruptoraceae</taxon>
        <taxon>Caldicellulosiruptor</taxon>
    </lineage>
</organism>
<dbReference type="EMBL" id="CP113864">
    <property type="protein sequence ID" value="WAM31968.1"/>
    <property type="molecule type" value="Genomic_DNA"/>
</dbReference>
<evidence type="ECO:0000313" key="2">
    <source>
        <dbReference type="EMBL" id="WAM31968.1"/>
    </source>
</evidence>
<protein>
    <submittedName>
        <fullName evidence="2">CBM20 domain-containing protein</fullName>
    </submittedName>
</protein>
<keyword evidence="3" id="KW-1185">Reference proteome</keyword>
<dbReference type="SUPFAM" id="SSF49452">
    <property type="entry name" value="Starch-binding domain-like"/>
    <property type="match status" value="1"/>
</dbReference>
<dbReference type="SMART" id="SM01065">
    <property type="entry name" value="CBM_2"/>
    <property type="match status" value="1"/>
</dbReference>